<dbReference type="Proteomes" id="UP001430990">
    <property type="component" value="Chromosome"/>
</dbReference>
<dbReference type="InterPro" id="IPR001915">
    <property type="entry name" value="Peptidase_M48"/>
</dbReference>
<dbReference type="InterPro" id="IPR051156">
    <property type="entry name" value="Mito/Outer_Membr_Metalloprot"/>
</dbReference>
<evidence type="ECO:0000256" key="6">
    <source>
        <dbReference type="ARBA" id="ARBA00023049"/>
    </source>
</evidence>
<evidence type="ECO:0000259" key="8">
    <source>
        <dbReference type="Pfam" id="PF01435"/>
    </source>
</evidence>
<keyword evidence="10" id="KW-1185">Reference proteome</keyword>
<evidence type="ECO:0000256" key="7">
    <source>
        <dbReference type="SAM" id="SignalP"/>
    </source>
</evidence>
<dbReference type="InterPro" id="IPR011990">
    <property type="entry name" value="TPR-like_helical_dom_sf"/>
</dbReference>
<keyword evidence="2" id="KW-0645">Protease</keyword>
<keyword evidence="6 9" id="KW-0482">Metalloprotease</keyword>
<gene>
    <name evidence="9" type="ORF">BjapCC829_21130</name>
</gene>
<evidence type="ECO:0000256" key="4">
    <source>
        <dbReference type="ARBA" id="ARBA00022801"/>
    </source>
</evidence>
<feature type="chain" id="PRO_5046407025" evidence="7">
    <location>
        <begin position="34"/>
        <end position="467"/>
    </location>
</feature>
<evidence type="ECO:0000313" key="9">
    <source>
        <dbReference type="EMBL" id="UFW90899.1"/>
    </source>
</evidence>
<feature type="signal peptide" evidence="7">
    <location>
        <begin position="1"/>
        <end position="33"/>
    </location>
</feature>
<dbReference type="Pfam" id="PF13432">
    <property type="entry name" value="TPR_16"/>
    <property type="match status" value="1"/>
</dbReference>
<dbReference type="SMART" id="SM00028">
    <property type="entry name" value="TPR"/>
    <property type="match status" value="3"/>
</dbReference>
<feature type="domain" description="Peptidase M48" evidence="8">
    <location>
        <begin position="48"/>
        <end position="246"/>
    </location>
</feature>
<dbReference type="Gene3D" id="3.30.2010.10">
    <property type="entry name" value="Metalloproteases ('zincins'), catalytic domain"/>
    <property type="match status" value="1"/>
</dbReference>
<keyword evidence="7" id="KW-0732">Signal</keyword>
<name>A0ABY3QY01_9BRAD</name>
<dbReference type="Gene3D" id="1.25.40.10">
    <property type="entry name" value="Tetratricopeptide repeat domain"/>
    <property type="match status" value="1"/>
</dbReference>
<dbReference type="RefSeq" id="WP_063983549.1">
    <property type="nucleotide sequence ID" value="NZ_CP088100.1"/>
</dbReference>
<protein>
    <submittedName>
        <fullName evidence="9">M48 family metalloprotease</fullName>
        <ecNumber evidence="9">3.4.24.-</ecNumber>
    </submittedName>
</protein>
<sequence length="467" mass="50730">MLLQIALRKKASSLTALVTAAAIALLPMPAAHAQAKGPPILRDTETEQLLREYTRPILRVAGLEKQNIQMVIINEGSFNAFVADGRRIFVNYGAIMQSETPNQIIGVLAHETGHLAGGHLSKLREQLANAQTQMIIAMLLGAGAIAVGSTRGSNSAGNNGLANAGAAAIAGPQEMIRRTLLSYQRQQEENADRAGVKFLTATQQSPKGMYETFKRFTSESLFAARGTDPYLQSHPMPAERVASLQEFASSSPYWDKKDDPALQLRHDMARAKISAFMERPETVYRRYPQTNDSMPARYARAISTYLHGDLRSALAQIDALIQVQPNNPYFYEVRGQALLEGGKPAEAIPALRKAVQLSNNAPLIEMLLGQALVGSDNKAYTDDAVRILRAAVAREPEAALGYMQLAMAYGRKGDYAEADLASAQAAYLRGDNKTARELATRAKTRFAVGTPGWVKADDIVAAKPPRN</sequence>
<dbReference type="EC" id="3.4.24.-" evidence="9"/>
<evidence type="ECO:0000256" key="1">
    <source>
        <dbReference type="ARBA" id="ARBA00001947"/>
    </source>
</evidence>
<dbReference type="Pfam" id="PF13181">
    <property type="entry name" value="TPR_8"/>
    <property type="match status" value="1"/>
</dbReference>
<evidence type="ECO:0000256" key="5">
    <source>
        <dbReference type="ARBA" id="ARBA00022833"/>
    </source>
</evidence>
<proteinExistence type="predicted"/>
<evidence type="ECO:0000313" key="10">
    <source>
        <dbReference type="Proteomes" id="UP001430990"/>
    </source>
</evidence>
<dbReference type="EMBL" id="CP088100">
    <property type="protein sequence ID" value="UFW90899.1"/>
    <property type="molecule type" value="Genomic_DNA"/>
</dbReference>
<keyword evidence="3" id="KW-0479">Metal-binding</keyword>
<keyword evidence="5" id="KW-0862">Zinc</keyword>
<evidence type="ECO:0000256" key="3">
    <source>
        <dbReference type="ARBA" id="ARBA00022723"/>
    </source>
</evidence>
<dbReference type="Pfam" id="PF01435">
    <property type="entry name" value="Peptidase_M48"/>
    <property type="match status" value="1"/>
</dbReference>
<reference evidence="9" key="1">
    <citation type="submission" date="2021-11" db="EMBL/GenBank/DDBJ databases">
        <title>Australian commercial rhizobial inoculants.</title>
        <authorList>
            <person name="Kohlmeier M.G."/>
            <person name="O'Hara G.W."/>
            <person name="Colombi E."/>
            <person name="Ramsay J.P."/>
            <person name="Terpolilli J."/>
        </authorList>
    </citation>
    <scope>NUCLEOTIDE SEQUENCE</scope>
    <source>
        <strain evidence="9">CC829</strain>
    </source>
</reference>
<dbReference type="CDD" id="cd07324">
    <property type="entry name" value="M48C_Oma1-like"/>
    <property type="match status" value="1"/>
</dbReference>
<dbReference type="PANTHER" id="PTHR22726:SF1">
    <property type="entry name" value="METALLOENDOPEPTIDASE OMA1, MITOCHONDRIAL"/>
    <property type="match status" value="1"/>
</dbReference>
<dbReference type="InterPro" id="IPR019734">
    <property type="entry name" value="TPR_rpt"/>
</dbReference>
<dbReference type="GO" id="GO:0008237">
    <property type="term" value="F:metallopeptidase activity"/>
    <property type="evidence" value="ECO:0007669"/>
    <property type="project" value="UniProtKB-KW"/>
</dbReference>
<accession>A0ABY3QY01</accession>
<keyword evidence="4 9" id="KW-0378">Hydrolase</keyword>
<organism evidence="9 10">
    <name type="scientific">Bradyrhizobium barranii</name>
    <dbReference type="NCBI Taxonomy" id="2992140"/>
    <lineage>
        <taxon>Bacteria</taxon>
        <taxon>Pseudomonadati</taxon>
        <taxon>Pseudomonadota</taxon>
        <taxon>Alphaproteobacteria</taxon>
        <taxon>Hyphomicrobiales</taxon>
        <taxon>Nitrobacteraceae</taxon>
        <taxon>Bradyrhizobium</taxon>
    </lineage>
</organism>
<dbReference type="SUPFAM" id="SSF48452">
    <property type="entry name" value="TPR-like"/>
    <property type="match status" value="1"/>
</dbReference>
<dbReference type="PANTHER" id="PTHR22726">
    <property type="entry name" value="METALLOENDOPEPTIDASE OMA1"/>
    <property type="match status" value="1"/>
</dbReference>
<comment type="cofactor">
    <cofactor evidence="1">
        <name>Zn(2+)</name>
        <dbReference type="ChEBI" id="CHEBI:29105"/>
    </cofactor>
</comment>
<evidence type="ECO:0000256" key="2">
    <source>
        <dbReference type="ARBA" id="ARBA00022670"/>
    </source>
</evidence>